<proteinExistence type="predicted"/>
<reference evidence="2" key="1">
    <citation type="submission" date="2020-02" db="EMBL/GenBank/DDBJ databases">
        <authorList>
            <person name="Meier V. D."/>
        </authorList>
    </citation>
    <scope>NUCLEOTIDE SEQUENCE</scope>
    <source>
        <strain evidence="2">AVDCRST_MAG52</strain>
    </source>
</reference>
<evidence type="ECO:0000313" key="2">
    <source>
        <dbReference type="EMBL" id="CAA9262920.1"/>
    </source>
</evidence>
<feature type="compositionally biased region" description="Basic residues" evidence="1">
    <location>
        <begin position="44"/>
        <end position="73"/>
    </location>
</feature>
<sequence length="153" mass="16434">DRHGSRGPRSRRAVGEQPRQDDRRVGAPAGTRGGVRGGRPGEGRRRRGDGRDVRRHRRRSMAAVRRRLLRAARRGGPPRPAPGGGRGHRTGAPDDRRDADQRARPRGRPGADDRAPGRGSGARVGPPGRRPCHGSGPATRSSRTRSGGVPVDM</sequence>
<feature type="compositionally biased region" description="Basic and acidic residues" evidence="1">
    <location>
        <begin position="91"/>
        <end position="116"/>
    </location>
</feature>
<feature type="non-terminal residue" evidence="2">
    <location>
        <position position="1"/>
    </location>
</feature>
<evidence type="ECO:0000256" key="1">
    <source>
        <dbReference type="SAM" id="MobiDB-lite"/>
    </source>
</evidence>
<name>A0A6J4IXW4_9ACTN</name>
<dbReference type="AlphaFoldDB" id="A0A6J4IXW4"/>
<protein>
    <submittedName>
        <fullName evidence="2">Uncharacterized protein</fullName>
    </submittedName>
</protein>
<organism evidence="2">
    <name type="scientific">uncultured Blastococcus sp</name>
    <dbReference type="NCBI Taxonomy" id="217144"/>
    <lineage>
        <taxon>Bacteria</taxon>
        <taxon>Bacillati</taxon>
        <taxon>Actinomycetota</taxon>
        <taxon>Actinomycetes</taxon>
        <taxon>Geodermatophilales</taxon>
        <taxon>Geodermatophilaceae</taxon>
        <taxon>Blastococcus</taxon>
        <taxon>environmental samples</taxon>
    </lineage>
</organism>
<gene>
    <name evidence="2" type="ORF">AVDCRST_MAG52-2715</name>
</gene>
<feature type="compositionally biased region" description="Gly residues" evidence="1">
    <location>
        <begin position="31"/>
        <end position="40"/>
    </location>
</feature>
<feature type="non-terminal residue" evidence="2">
    <location>
        <position position="153"/>
    </location>
</feature>
<accession>A0A6J4IXW4</accession>
<dbReference type="EMBL" id="CADCTN010000191">
    <property type="protein sequence ID" value="CAA9262920.1"/>
    <property type="molecule type" value="Genomic_DNA"/>
</dbReference>
<feature type="compositionally biased region" description="Basic residues" evidence="1">
    <location>
        <begin position="1"/>
        <end position="12"/>
    </location>
</feature>
<feature type="region of interest" description="Disordered" evidence="1">
    <location>
        <begin position="1"/>
        <end position="153"/>
    </location>
</feature>